<name>A0ABS9Z8B6_9HYPH</name>
<evidence type="ECO:0000313" key="5">
    <source>
        <dbReference type="EMBL" id="MCI4683690.1"/>
    </source>
</evidence>
<keyword evidence="2" id="KW-0238">DNA-binding</keyword>
<comment type="caution">
    <text evidence="5">The sequence shown here is derived from an EMBL/GenBank/DDBJ whole genome shotgun (WGS) entry which is preliminary data.</text>
</comment>
<dbReference type="Proteomes" id="UP001139104">
    <property type="component" value="Unassembled WGS sequence"/>
</dbReference>
<reference evidence="5" key="1">
    <citation type="journal article" date="2022" name="ISME J.">
        <title>Identification of active gaseous-alkane degraders at natural gas seeps.</title>
        <authorList>
            <person name="Farhan Ul Haque M."/>
            <person name="Hernandez M."/>
            <person name="Crombie A.T."/>
            <person name="Murrell J.C."/>
        </authorList>
    </citation>
    <scope>NUCLEOTIDE SEQUENCE</scope>
    <source>
        <strain evidence="5">PC2</strain>
    </source>
</reference>
<dbReference type="InterPro" id="IPR000524">
    <property type="entry name" value="Tscrpt_reg_HTH_GntR"/>
</dbReference>
<dbReference type="PANTHER" id="PTHR44846:SF1">
    <property type="entry name" value="MANNOSYL-D-GLYCERATE TRANSPORT_METABOLISM SYSTEM REPRESSOR MNGR-RELATED"/>
    <property type="match status" value="1"/>
</dbReference>
<dbReference type="InterPro" id="IPR036388">
    <property type="entry name" value="WH-like_DNA-bd_sf"/>
</dbReference>
<organism evidence="5 6">
    <name type="scientific">Candidatus Rhodoblastus alkanivorans</name>
    <dbReference type="NCBI Taxonomy" id="2954117"/>
    <lineage>
        <taxon>Bacteria</taxon>
        <taxon>Pseudomonadati</taxon>
        <taxon>Pseudomonadota</taxon>
        <taxon>Alphaproteobacteria</taxon>
        <taxon>Hyphomicrobiales</taxon>
        <taxon>Rhodoblastaceae</taxon>
        <taxon>Rhodoblastus</taxon>
    </lineage>
</organism>
<sequence>MRLATQFEYRTMKNGSFDPPFSELIVERLRPDRGLAEPVYQQMARAFAEMVEAGEIREGQSLPAERILAERLNLSRTTIRRFYEELRRDHGLTSNRRSGPVVVAPPRLSPRMGALKGFTDEMLELGVEPTTRLLSREIVQDRMIASIFGRPSSSQFLKLVRLRLGDGEPLSRETAWFDLTVAPELAGWDVRGSAYHFISDVCGIRLCDAEQTIEAVLSSAEENAAFGFSQPQPCLLIKRRTHAASGQIVEYVEGVFRGDAYSYRTRLNASVRG</sequence>
<gene>
    <name evidence="5" type="ORF">K2U94_13080</name>
</gene>
<dbReference type="SUPFAM" id="SSF64288">
    <property type="entry name" value="Chorismate lyase-like"/>
    <property type="match status" value="1"/>
</dbReference>
<evidence type="ECO:0000256" key="1">
    <source>
        <dbReference type="ARBA" id="ARBA00023015"/>
    </source>
</evidence>
<dbReference type="SUPFAM" id="SSF46785">
    <property type="entry name" value="Winged helix' DNA-binding domain"/>
    <property type="match status" value="1"/>
</dbReference>
<dbReference type="Pfam" id="PF00392">
    <property type="entry name" value="GntR"/>
    <property type="match status" value="1"/>
</dbReference>
<evidence type="ECO:0000256" key="3">
    <source>
        <dbReference type="ARBA" id="ARBA00023163"/>
    </source>
</evidence>
<dbReference type="InterPro" id="IPR011663">
    <property type="entry name" value="UTRA"/>
</dbReference>
<dbReference type="EMBL" id="JAIVFP010000001">
    <property type="protein sequence ID" value="MCI4683690.1"/>
    <property type="molecule type" value="Genomic_DNA"/>
</dbReference>
<protein>
    <submittedName>
        <fullName evidence="5">GntR family transcriptional regulator</fullName>
    </submittedName>
</protein>
<feature type="domain" description="HTH gntR-type" evidence="4">
    <location>
        <begin position="37"/>
        <end position="105"/>
    </location>
</feature>
<keyword evidence="6" id="KW-1185">Reference proteome</keyword>
<dbReference type="SMART" id="SM00345">
    <property type="entry name" value="HTH_GNTR"/>
    <property type="match status" value="1"/>
</dbReference>
<evidence type="ECO:0000313" key="6">
    <source>
        <dbReference type="Proteomes" id="UP001139104"/>
    </source>
</evidence>
<accession>A0ABS9Z8B6</accession>
<dbReference type="Gene3D" id="1.10.10.10">
    <property type="entry name" value="Winged helix-like DNA-binding domain superfamily/Winged helix DNA-binding domain"/>
    <property type="match status" value="1"/>
</dbReference>
<evidence type="ECO:0000256" key="2">
    <source>
        <dbReference type="ARBA" id="ARBA00023125"/>
    </source>
</evidence>
<dbReference type="PROSITE" id="PS50949">
    <property type="entry name" value="HTH_GNTR"/>
    <property type="match status" value="1"/>
</dbReference>
<dbReference type="Gene3D" id="3.40.1410.10">
    <property type="entry name" value="Chorismate lyase-like"/>
    <property type="match status" value="1"/>
</dbReference>
<dbReference type="InterPro" id="IPR028978">
    <property type="entry name" value="Chorismate_lyase_/UTRA_dom_sf"/>
</dbReference>
<keyword evidence="3" id="KW-0804">Transcription</keyword>
<dbReference type="PANTHER" id="PTHR44846">
    <property type="entry name" value="MANNOSYL-D-GLYCERATE TRANSPORT/METABOLISM SYSTEM REPRESSOR MNGR-RELATED"/>
    <property type="match status" value="1"/>
</dbReference>
<dbReference type="RefSeq" id="WP_243067627.1">
    <property type="nucleotide sequence ID" value="NZ_JAIVFK010000027.1"/>
</dbReference>
<dbReference type="SMART" id="SM00866">
    <property type="entry name" value="UTRA"/>
    <property type="match status" value="1"/>
</dbReference>
<dbReference type="Pfam" id="PF07702">
    <property type="entry name" value="UTRA"/>
    <property type="match status" value="1"/>
</dbReference>
<dbReference type="InterPro" id="IPR050679">
    <property type="entry name" value="Bact_HTH_transcr_reg"/>
</dbReference>
<dbReference type="CDD" id="cd07377">
    <property type="entry name" value="WHTH_GntR"/>
    <property type="match status" value="1"/>
</dbReference>
<proteinExistence type="predicted"/>
<keyword evidence="1" id="KW-0805">Transcription regulation</keyword>
<evidence type="ECO:0000259" key="4">
    <source>
        <dbReference type="PROSITE" id="PS50949"/>
    </source>
</evidence>
<dbReference type="InterPro" id="IPR036390">
    <property type="entry name" value="WH_DNA-bd_sf"/>
</dbReference>